<dbReference type="Proteomes" id="UP001329915">
    <property type="component" value="Chromosome"/>
</dbReference>
<dbReference type="PANTHER" id="PTHR43802:SF1">
    <property type="entry name" value="IP11341P-RELATED"/>
    <property type="match status" value="1"/>
</dbReference>
<organism evidence="3 4">
    <name type="scientific">Metallumcola ferriviriculae</name>
    <dbReference type="NCBI Taxonomy" id="3039180"/>
    <lineage>
        <taxon>Bacteria</taxon>
        <taxon>Bacillati</taxon>
        <taxon>Bacillota</taxon>
        <taxon>Clostridia</taxon>
        <taxon>Neomoorellales</taxon>
        <taxon>Desulfitibacteraceae</taxon>
        <taxon>Metallumcola</taxon>
    </lineage>
</organism>
<dbReference type="InterPro" id="IPR014748">
    <property type="entry name" value="Enoyl-CoA_hydra_C"/>
</dbReference>
<dbReference type="InterPro" id="IPR029045">
    <property type="entry name" value="ClpP/crotonase-like_dom_sf"/>
</dbReference>
<protein>
    <submittedName>
        <fullName evidence="3">Enoyl-CoA hydratase</fullName>
    </submittedName>
</protein>
<comment type="similarity">
    <text evidence="1 2">Belongs to the enoyl-CoA hydratase/isomerase family.</text>
</comment>
<dbReference type="KEGG" id="dbc:MFMK1_002239"/>
<proteinExistence type="inferred from homology"/>
<evidence type="ECO:0000256" key="1">
    <source>
        <dbReference type="ARBA" id="ARBA00005254"/>
    </source>
</evidence>
<evidence type="ECO:0000256" key="2">
    <source>
        <dbReference type="RuleBase" id="RU003707"/>
    </source>
</evidence>
<dbReference type="AlphaFoldDB" id="A0AAU0UQ34"/>
<dbReference type="Pfam" id="PF00378">
    <property type="entry name" value="ECH_1"/>
    <property type="match status" value="1"/>
</dbReference>
<dbReference type="CDD" id="cd06558">
    <property type="entry name" value="crotonase-like"/>
    <property type="match status" value="1"/>
</dbReference>
<reference evidence="3 4" key="1">
    <citation type="submission" date="2023-04" db="EMBL/GenBank/DDBJ databases">
        <authorList>
            <person name="Hsu D."/>
        </authorList>
    </citation>
    <scope>NUCLEOTIDE SEQUENCE [LARGE SCALE GENOMIC DNA]</scope>
    <source>
        <strain evidence="3 4">MK1</strain>
    </source>
</reference>
<dbReference type="RefSeq" id="WP_366921823.1">
    <property type="nucleotide sequence ID" value="NZ_CP121694.1"/>
</dbReference>
<dbReference type="PANTHER" id="PTHR43802">
    <property type="entry name" value="ENOYL-COA HYDRATASE"/>
    <property type="match status" value="1"/>
</dbReference>
<dbReference type="EMBL" id="CP121694">
    <property type="protein sequence ID" value="WRO22410.1"/>
    <property type="molecule type" value="Genomic_DNA"/>
</dbReference>
<sequence>MDLTAVIYSKEDGVANVTLNRPDHLNALDRSIQDDLAVIVDDLREDETVRAVLLSGNGRAFCAGGDIKSMLSGMKEAAVINRKEQMSQAHQWVKKLAALEKPVVAAVHGYAVGAGMSMAMMADLIIASDDTQFSTAFAKIGLVPDLGALYFLPRLVGMAKAKELVLTAKYISANEALEMGLINSVVKRENLIDEGLAVAKRLAAGPTKALGMAKQALNKSMETSFSDLLELETYLQAVAVDTDDFKEGTASFLEKRAPKFEGK</sequence>
<dbReference type="GO" id="GO:0003824">
    <property type="term" value="F:catalytic activity"/>
    <property type="evidence" value="ECO:0007669"/>
    <property type="project" value="InterPro"/>
</dbReference>
<dbReference type="PROSITE" id="PS00166">
    <property type="entry name" value="ENOYL_COA_HYDRATASE"/>
    <property type="match status" value="1"/>
</dbReference>
<dbReference type="Gene3D" id="1.10.12.10">
    <property type="entry name" value="Lyase 2-enoyl-coa Hydratase, Chain A, domain 2"/>
    <property type="match status" value="1"/>
</dbReference>
<dbReference type="SUPFAM" id="SSF52096">
    <property type="entry name" value="ClpP/crotonase"/>
    <property type="match status" value="1"/>
</dbReference>
<name>A0AAU0UQ34_9FIRM</name>
<accession>A0AAU0UQ34</accession>
<dbReference type="InterPro" id="IPR001753">
    <property type="entry name" value="Enoyl-CoA_hydra/iso"/>
</dbReference>
<dbReference type="Gene3D" id="3.90.226.10">
    <property type="entry name" value="2-enoyl-CoA Hydratase, Chain A, domain 1"/>
    <property type="match status" value="1"/>
</dbReference>
<gene>
    <name evidence="3" type="ORF">MFMK1_002239</name>
</gene>
<evidence type="ECO:0000313" key="4">
    <source>
        <dbReference type="Proteomes" id="UP001329915"/>
    </source>
</evidence>
<keyword evidence="4" id="KW-1185">Reference proteome</keyword>
<evidence type="ECO:0000313" key="3">
    <source>
        <dbReference type="EMBL" id="WRO22410.1"/>
    </source>
</evidence>
<dbReference type="InterPro" id="IPR018376">
    <property type="entry name" value="Enoyl-CoA_hyd/isom_CS"/>
</dbReference>